<evidence type="ECO:0000313" key="2">
    <source>
        <dbReference type="Proteomes" id="UP001152604"/>
    </source>
</evidence>
<reference evidence="1" key="1">
    <citation type="submission" date="2022-03" db="EMBL/GenBank/DDBJ databases">
        <authorList>
            <person name="Brunel B."/>
        </authorList>
    </citation>
    <scope>NUCLEOTIDE SEQUENCE</scope>
    <source>
        <strain evidence="1">STM4922sample</strain>
    </source>
</reference>
<evidence type="ECO:0008006" key="3">
    <source>
        <dbReference type="Google" id="ProtNLM"/>
    </source>
</evidence>
<protein>
    <recommendedName>
        <fullName evidence="3">DUF982 domain-containing protein</fullName>
    </recommendedName>
</protein>
<proteinExistence type="predicted"/>
<dbReference type="Proteomes" id="UP001152604">
    <property type="component" value="Unassembled WGS sequence"/>
</dbReference>
<gene>
    <name evidence="1" type="ORF">MES4922_90016</name>
</gene>
<keyword evidence="2" id="KW-1185">Reference proteome</keyword>
<accession>A0ABN8KEU5</accession>
<sequence>MRGGGLRSAAGVVLSGEPVRAAQTVCTAWQDEAARHLFNGHFFISIGDCRRLAQFTRPSLKVE</sequence>
<name>A0ABN8KEU5_9HYPH</name>
<dbReference type="EMBL" id="CAKXZS010000089">
    <property type="protein sequence ID" value="CAH2408014.1"/>
    <property type="molecule type" value="Genomic_DNA"/>
</dbReference>
<evidence type="ECO:0000313" key="1">
    <source>
        <dbReference type="EMBL" id="CAH2408014.1"/>
    </source>
</evidence>
<organism evidence="1 2">
    <name type="scientific">Mesorhizobium ventifaucium</name>
    <dbReference type="NCBI Taxonomy" id="666020"/>
    <lineage>
        <taxon>Bacteria</taxon>
        <taxon>Pseudomonadati</taxon>
        <taxon>Pseudomonadota</taxon>
        <taxon>Alphaproteobacteria</taxon>
        <taxon>Hyphomicrobiales</taxon>
        <taxon>Phyllobacteriaceae</taxon>
        <taxon>Mesorhizobium</taxon>
    </lineage>
</organism>
<comment type="caution">
    <text evidence="1">The sequence shown here is derived from an EMBL/GenBank/DDBJ whole genome shotgun (WGS) entry which is preliminary data.</text>
</comment>